<dbReference type="EMBL" id="JASAOG010000239">
    <property type="protein sequence ID" value="KAK0042513.1"/>
    <property type="molecule type" value="Genomic_DNA"/>
</dbReference>
<evidence type="ECO:0000313" key="1">
    <source>
        <dbReference type="EMBL" id="KAK0042513.1"/>
    </source>
</evidence>
<sequence length="110" mass="12182">VETGEKQKRCLCVATGVANVFPGTTCFTRAFPGTSRTYSPGLHPRIPRDFTYVFPGTTCFTHVFPGTTCFTHVFPGTSPTYSPGPLSSPTWFKPVNLNNLFCVNWKNDKK</sequence>
<dbReference type="Proteomes" id="UP001233172">
    <property type="component" value="Unassembled WGS sequence"/>
</dbReference>
<reference evidence="1" key="2">
    <citation type="submission" date="2023-04" db="EMBL/GenBank/DDBJ databases">
        <authorList>
            <person name="Bu L."/>
            <person name="Lu L."/>
            <person name="Laidemitt M.R."/>
            <person name="Zhang S.M."/>
            <person name="Mutuku M."/>
            <person name="Mkoji G."/>
            <person name="Steinauer M."/>
            <person name="Loker E.S."/>
        </authorList>
    </citation>
    <scope>NUCLEOTIDE SEQUENCE</scope>
    <source>
        <strain evidence="1">KasaAsao</strain>
        <tissue evidence="1">Whole Snail</tissue>
    </source>
</reference>
<protein>
    <submittedName>
        <fullName evidence="1">Uncharacterized protein</fullName>
    </submittedName>
</protein>
<evidence type="ECO:0000313" key="2">
    <source>
        <dbReference type="Proteomes" id="UP001233172"/>
    </source>
</evidence>
<reference evidence="1" key="1">
    <citation type="journal article" date="2023" name="PLoS Negl. Trop. Dis.">
        <title>A genome sequence for Biomphalaria pfeifferi, the major vector snail for the human-infecting parasite Schistosoma mansoni.</title>
        <authorList>
            <person name="Bu L."/>
            <person name="Lu L."/>
            <person name="Laidemitt M.R."/>
            <person name="Zhang S.M."/>
            <person name="Mutuku M."/>
            <person name="Mkoji G."/>
            <person name="Steinauer M."/>
            <person name="Loker E.S."/>
        </authorList>
    </citation>
    <scope>NUCLEOTIDE SEQUENCE</scope>
    <source>
        <strain evidence="1">KasaAsao</strain>
    </source>
</reference>
<name>A0AAD8EWY6_BIOPF</name>
<keyword evidence="2" id="KW-1185">Reference proteome</keyword>
<dbReference type="AlphaFoldDB" id="A0AAD8EWY6"/>
<organism evidence="1 2">
    <name type="scientific">Biomphalaria pfeifferi</name>
    <name type="common">Bloodfluke planorb</name>
    <name type="synonym">Freshwater snail</name>
    <dbReference type="NCBI Taxonomy" id="112525"/>
    <lineage>
        <taxon>Eukaryota</taxon>
        <taxon>Metazoa</taxon>
        <taxon>Spiralia</taxon>
        <taxon>Lophotrochozoa</taxon>
        <taxon>Mollusca</taxon>
        <taxon>Gastropoda</taxon>
        <taxon>Heterobranchia</taxon>
        <taxon>Euthyneura</taxon>
        <taxon>Panpulmonata</taxon>
        <taxon>Hygrophila</taxon>
        <taxon>Lymnaeoidea</taxon>
        <taxon>Planorbidae</taxon>
        <taxon>Biomphalaria</taxon>
    </lineage>
</organism>
<proteinExistence type="predicted"/>
<gene>
    <name evidence="1" type="ORF">Bpfe_028059</name>
</gene>
<accession>A0AAD8EWY6</accession>
<feature type="non-terminal residue" evidence="1">
    <location>
        <position position="1"/>
    </location>
</feature>
<comment type="caution">
    <text evidence="1">The sequence shown here is derived from an EMBL/GenBank/DDBJ whole genome shotgun (WGS) entry which is preliminary data.</text>
</comment>